<dbReference type="AlphaFoldDB" id="A0AAU1UM76"/>
<protein>
    <submittedName>
        <fullName evidence="1">Uncharacterized protein</fullName>
    </submittedName>
</protein>
<name>A0AAU1UM76_9ACTN</name>
<proteinExistence type="predicted"/>
<sequence>MAADAARSEEGFTSAVATRVMVAACRVAQLDGTGAELIRLGENALFRLAPVPMIVRVARTLESG</sequence>
<gene>
    <name evidence="1" type="ORF">OHU69_49645</name>
</gene>
<accession>A0AAU1UM76</accession>
<dbReference type="EMBL" id="CP108195">
    <property type="protein sequence ID" value="WTS18326.1"/>
    <property type="molecule type" value="Genomic_DNA"/>
</dbReference>
<reference evidence="1" key="1">
    <citation type="submission" date="2022-10" db="EMBL/GenBank/DDBJ databases">
        <title>The complete genomes of actinobacterial strains from the NBC collection.</title>
        <authorList>
            <person name="Joergensen T.S."/>
            <person name="Alvarez Arevalo M."/>
            <person name="Sterndorff E.B."/>
            <person name="Faurdal D."/>
            <person name="Vuksanovic O."/>
            <person name="Mourched A.-S."/>
            <person name="Charusanti P."/>
            <person name="Shaw S."/>
            <person name="Blin K."/>
            <person name="Weber T."/>
        </authorList>
    </citation>
    <scope>NUCLEOTIDE SEQUENCE</scope>
    <source>
        <strain evidence="1">NBC_00119</strain>
    </source>
</reference>
<evidence type="ECO:0000313" key="1">
    <source>
        <dbReference type="EMBL" id="WTS18326.1"/>
    </source>
</evidence>
<organism evidence="1">
    <name type="scientific">Streptomyces sp. NBC_00119</name>
    <dbReference type="NCBI Taxonomy" id="2975659"/>
    <lineage>
        <taxon>Bacteria</taxon>
        <taxon>Bacillati</taxon>
        <taxon>Actinomycetota</taxon>
        <taxon>Actinomycetes</taxon>
        <taxon>Kitasatosporales</taxon>
        <taxon>Streptomycetaceae</taxon>
        <taxon>Streptomyces</taxon>
    </lineage>
</organism>